<organism evidence="1 2">
    <name type="scientific">Bacteroides pectinophilus CAG:437</name>
    <dbReference type="NCBI Taxonomy" id="1263051"/>
    <lineage>
        <taxon>Bacteria</taxon>
        <taxon>Bacillati</taxon>
        <taxon>Bacillota</taxon>
        <taxon>Clostridia</taxon>
        <taxon>Eubacteriales</taxon>
    </lineage>
</organism>
<accession>R7B204</accession>
<comment type="caution">
    <text evidence="1">The sequence shown here is derived from an EMBL/GenBank/DDBJ whole genome shotgun (WGS) entry which is preliminary data.</text>
</comment>
<evidence type="ECO:0000313" key="2">
    <source>
        <dbReference type="Proteomes" id="UP000018141"/>
    </source>
</evidence>
<dbReference type="Proteomes" id="UP000018141">
    <property type="component" value="Unassembled WGS sequence"/>
</dbReference>
<reference evidence="1" key="1">
    <citation type="submission" date="2012-11" db="EMBL/GenBank/DDBJ databases">
        <title>Dependencies among metagenomic species, viruses, plasmids and units of genetic variation.</title>
        <authorList>
            <person name="Nielsen H.B."/>
            <person name="Almeida M."/>
            <person name="Juncker A.S."/>
            <person name="Rasmussen S."/>
            <person name="Li J."/>
            <person name="Sunagawa S."/>
            <person name="Plichta D."/>
            <person name="Gautier L."/>
            <person name="Le Chatelier E."/>
            <person name="Peletier E."/>
            <person name="Bonde I."/>
            <person name="Nielsen T."/>
            <person name="Manichanh C."/>
            <person name="Arumugam M."/>
            <person name="Batto J."/>
            <person name="Santos M.B.Q.D."/>
            <person name="Blom N."/>
            <person name="Borruel N."/>
            <person name="Burgdorf K.S."/>
            <person name="Boumezbeur F."/>
            <person name="Casellas F."/>
            <person name="Dore J."/>
            <person name="Guarner F."/>
            <person name="Hansen T."/>
            <person name="Hildebrand F."/>
            <person name="Kaas R.S."/>
            <person name="Kennedy S."/>
            <person name="Kristiansen K."/>
            <person name="Kultima J.R."/>
            <person name="Leonard P."/>
            <person name="Levenez F."/>
            <person name="Lund O."/>
            <person name="Moumen B."/>
            <person name="Le Paslier D."/>
            <person name="Pons N."/>
            <person name="Pedersen O."/>
            <person name="Prifti E."/>
            <person name="Qin J."/>
            <person name="Raes J."/>
            <person name="Tap J."/>
            <person name="Tims S."/>
            <person name="Ussery D.W."/>
            <person name="Yamada T."/>
            <person name="MetaHit consortium"/>
            <person name="Renault P."/>
            <person name="Sicheritz-Ponten T."/>
            <person name="Bork P."/>
            <person name="Wang J."/>
            <person name="Brunak S."/>
            <person name="Ehrlich S.D."/>
        </authorList>
    </citation>
    <scope>NUCLEOTIDE SEQUENCE [LARGE SCALE GENOMIC DNA]</scope>
</reference>
<proteinExistence type="predicted"/>
<evidence type="ECO:0000313" key="1">
    <source>
        <dbReference type="EMBL" id="CDD56257.1"/>
    </source>
</evidence>
<dbReference type="AlphaFoldDB" id="R7B204"/>
<name>R7B204_9FIRM</name>
<gene>
    <name evidence="1" type="ORF">BN656_00859</name>
</gene>
<dbReference type="EMBL" id="CBHH010000030">
    <property type="protein sequence ID" value="CDD56257.1"/>
    <property type="molecule type" value="Genomic_DNA"/>
</dbReference>
<sequence length="90" mass="10081">MALTAICAAGATNSIYRRAKSDIWLAIPPALCACGMEVNMDNKKNESMEERAKKEELVVMLHSIRKVAEAHNESHTISHIDRLLSEMNDR</sequence>
<protein>
    <submittedName>
        <fullName evidence="1">Uncharacterized protein</fullName>
    </submittedName>
</protein>